<comment type="caution">
    <text evidence="1">The sequence shown here is derived from an EMBL/GenBank/DDBJ whole genome shotgun (WGS) entry which is preliminary data.</text>
</comment>
<sequence length="214" mass="25146">MASYLFCDDFGCIWLFIFWSDFWKILNLWREPLYVLLRNSSALRCEWNKALFDFSCINYRGMASLALAESVRARSNLIKDCNALPKIEMIRNGYMYGRRIGELYRIIENGHLPLLRCEWNKALFDFSCINNRGMASLALAEGVRGRLTDDFGCIWLFIFWSDFWKILNLWREPLYVLLRNSSALRCEWNKALFDFSCINNRGMASFSLGESVRG</sequence>
<gene>
    <name evidence="1" type="ORF">T4B_3425</name>
</gene>
<proteinExistence type="predicted"/>
<keyword evidence="2" id="KW-1185">Reference proteome</keyword>
<protein>
    <submittedName>
        <fullName evidence="1">Uncharacterized protein</fullName>
    </submittedName>
</protein>
<dbReference type="Proteomes" id="UP000054805">
    <property type="component" value="Unassembled WGS sequence"/>
</dbReference>
<evidence type="ECO:0000313" key="1">
    <source>
        <dbReference type="EMBL" id="KRZ02081.1"/>
    </source>
</evidence>
<dbReference type="AlphaFoldDB" id="A0A0V1GUZ2"/>
<organism evidence="1 2">
    <name type="scientific">Trichinella pseudospiralis</name>
    <name type="common">Parasitic roundworm</name>
    <dbReference type="NCBI Taxonomy" id="6337"/>
    <lineage>
        <taxon>Eukaryota</taxon>
        <taxon>Metazoa</taxon>
        <taxon>Ecdysozoa</taxon>
        <taxon>Nematoda</taxon>
        <taxon>Enoplea</taxon>
        <taxon>Dorylaimia</taxon>
        <taxon>Trichinellida</taxon>
        <taxon>Trichinellidae</taxon>
        <taxon>Trichinella</taxon>
    </lineage>
</organism>
<dbReference type="EMBL" id="JYDS01000590">
    <property type="protein sequence ID" value="KRZ02081.1"/>
    <property type="molecule type" value="Genomic_DNA"/>
</dbReference>
<reference evidence="1 2" key="1">
    <citation type="submission" date="2015-01" db="EMBL/GenBank/DDBJ databases">
        <title>Evolution of Trichinella species and genotypes.</title>
        <authorList>
            <person name="Korhonen P.K."/>
            <person name="Edoardo P."/>
            <person name="Giuseppe L.R."/>
            <person name="Gasser R.B."/>
        </authorList>
    </citation>
    <scope>NUCLEOTIDE SEQUENCE [LARGE SCALE GENOMIC DNA]</scope>
    <source>
        <strain evidence="1">ISS588</strain>
    </source>
</reference>
<accession>A0A0V1GUZ2</accession>
<name>A0A0V1GUZ2_TRIPS</name>
<evidence type="ECO:0000313" key="2">
    <source>
        <dbReference type="Proteomes" id="UP000054805"/>
    </source>
</evidence>